<organism evidence="1 3">
    <name type="scientific">Puccinia graminis f. sp. tritici</name>
    <dbReference type="NCBI Taxonomy" id="56615"/>
    <lineage>
        <taxon>Eukaryota</taxon>
        <taxon>Fungi</taxon>
        <taxon>Dikarya</taxon>
        <taxon>Basidiomycota</taxon>
        <taxon>Pucciniomycotina</taxon>
        <taxon>Pucciniomycetes</taxon>
        <taxon>Pucciniales</taxon>
        <taxon>Pucciniaceae</taxon>
        <taxon>Puccinia</taxon>
    </lineage>
</organism>
<gene>
    <name evidence="1" type="ORF">PGT21_019171</name>
    <name evidence="2" type="ORF">PGTUg99_027861</name>
</gene>
<accession>A0A5B0NUV7</accession>
<dbReference type="EMBL" id="VDEP01000272">
    <property type="protein sequence ID" value="KAA1115713.1"/>
    <property type="molecule type" value="Genomic_DNA"/>
</dbReference>
<dbReference type="Proteomes" id="UP000325313">
    <property type="component" value="Unassembled WGS sequence"/>
</dbReference>
<reference evidence="3 4" key="1">
    <citation type="submission" date="2019-05" db="EMBL/GenBank/DDBJ databases">
        <title>Emergence of the Ug99 lineage of the wheat stem rust pathogen through somatic hybridization.</title>
        <authorList>
            <person name="Li F."/>
            <person name="Upadhyaya N.M."/>
            <person name="Sperschneider J."/>
            <person name="Matny O."/>
            <person name="Nguyen-Phuc H."/>
            <person name="Mago R."/>
            <person name="Raley C."/>
            <person name="Miller M.E."/>
            <person name="Silverstein K.A.T."/>
            <person name="Henningsen E."/>
            <person name="Hirsch C.D."/>
            <person name="Visser B."/>
            <person name="Pretorius Z.A."/>
            <person name="Steffenson B.J."/>
            <person name="Schwessinger B."/>
            <person name="Dodds P.N."/>
            <person name="Figueroa M."/>
        </authorList>
    </citation>
    <scope>NUCLEOTIDE SEQUENCE [LARGE SCALE GENOMIC DNA]</scope>
    <source>
        <strain evidence="1">21-0</strain>
        <strain evidence="2 4">Ug99</strain>
    </source>
</reference>
<comment type="caution">
    <text evidence="1">The sequence shown here is derived from an EMBL/GenBank/DDBJ whole genome shotgun (WGS) entry which is preliminary data.</text>
</comment>
<protein>
    <submittedName>
        <fullName evidence="1">Uncharacterized protein</fullName>
    </submittedName>
</protein>
<dbReference type="EMBL" id="VSWC01000080">
    <property type="protein sequence ID" value="KAA1092955.1"/>
    <property type="molecule type" value="Genomic_DNA"/>
</dbReference>
<evidence type="ECO:0000313" key="3">
    <source>
        <dbReference type="Proteomes" id="UP000324748"/>
    </source>
</evidence>
<sequence>MTIEDKIGSPFEGDFAYHQTPQTQAEITRNELSNQLFEEFMLWYQAIRDHKSHTYPQFLALHLLRA</sequence>
<proteinExistence type="predicted"/>
<dbReference type="Proteomes" id="UP000324748">
    <property type="component" value="Unassembled WGS sequence"/>
</dbReference>
<dbReference type="AlphaFoldDB" id="A0A5B0NUV7"/>
<evidence type="ECO:0000313" key="4">
    <source>
        <dbReference type="Proteomes" id="UP000325313"/>
    </source>
</evidence>
<evidence type="ECO:0000313" key="2">
    <source>
        <dbReference type="EMBL" id="KAA1115713.1"/>
    </source>
</evidence>
<name>A0A5B0NUV7_PUCGR</name>
<keyword evidence="3" id="KW-1185">Reference proteome</keyword>
<evidence type="ECO:0000313" key="1">
    <source>
        <dbReference type="EMBL" id="KAA1092955.1"/>
    </source>
</evidence>